<evidence type="ECO:0000313" key="3">
    <source>
        <dbReference type="Proteomes" id="UP000282971"/>
    </source>
</evidence>
<dbReference type="InterPro" id="IPR015897">
    <property type="entry name" value="CHK_kinase-like"/>
</dbReference>
<dbReference type="EMBL" id="SACN01000004">
    <property type="protein sequence ID" value="RVT89890.1"/>
    <property type="molecule type" value="Genomic_DNA"/>
</dbReference>
<dbReference type="AlphaFoldDB" id="A0A437LWZ0"/>
<organism evidence="2 3">
    <name type="scientific">Sphingomonas crocodyli</name>
    <dbReference type="NCBI Taxonomy" id="1979270"/>
    <lineage>
        <taxon>Bacteria</taxon>
        <taxon>Pseudomonadati</taxon>
        <taxon>Pseudomonadota</taxon>
        <taxon>Alphaproteobacteria</taxon>
        <taxon>Sphingomonadales</taxon>
        <taxon>Sphingomonadaceae</taxon>
        <taxon>Sphingomonas</taxon>
    </lineage>
</organism>
<dbReference type="OrthoDB" id="3806873at2"/>
<dbReference type="Gene3D" id="3.90.1200.10">
    <property type="match status" value="1"/>
</dbReference>
<dbReference type="RefSeq" id="WP_127746172.1">
    <property type="nucleotide sequence ID" value="NZ_SACN01000004.1"/>
</dbReference>
<accession>A0A437LWZ0</accession>
<dbReference type="InterPro" id="IPR002575">
    <property type="entry name" value="Aminoglycoside_PTrfase"/>
</dbReference>
<reference evidence="2 3" key="1">
    <citation type="submission" date="2019-01" db="EMBL/GenBank/DDBJ databases">
        <authorList>
            <person name="Chen W.-M."/>
        </authorList>
    </citation>
    <scope>NUCLEOTIDE SEQUENCE [LARGE SCALE GENOMIC DNA]</scope>
    <source>
        <strain evidence="2 3">CCP-7</strain>
    </source>
</reference>
<dbReference type="Pfam" id="PF01636">
    <property type="entry name" value="APH"/>
    <property type="match status" value="1"/>
</dbReference>
<evidence type="ECO:0000259" key="1">
    <source>
        <dbReference type="SMART" id="SM00587"/>
    </source>
</evidence>
<dbReference type="PANTHER" id="PTHR23020:SF41">
    <property type="entry name" value="AMINOGLYCOSIDE PHOSPHOTRANSFERASE DOMAIN-CONTAINING PROTEIN"/>
    <property type="match status" value="1"/>
</dbReference>
<proteinExistence type="predicted"/>
<feature type="domain" description="CHK kinase-like" evidence="1">
    <location>
        <begin position="120"/>
        <end position="296"/>
    </location>
</feature>
<comment type="caution">
    <text evidence="2">The sequence shown here is derived from an EMBL/GenBank/DDBJ whole genome shotgun (WGS) entry which is preliminary data.</text>
</comment>
<dbReference type="SMART" id="SM00587">
    <property type="entry name" value="CHK"/>
    <property type="match status" value="1"/>
</dbReference>
<dbReference type="Proteomes" id="UP000282971">
    <property type="component" value="Unassembled WGS sequence"/>
</dbReference>
<dbReference type="InterPro" id="IPR011009">
    <property type="entry name" value="Kinase-like_dom_sf"/>
</dbReference>
<name>A0A437LWZ0_9SPHN</name>
<evidence type="ECO:0000313" key="2">
    <source>
        <dbReference type="EMBL" id="RVT89890.1"/>
    </source>
</evidence>
<dbReference type="PANTHER" id="PTHR23020">
    <property type="entry name" value="UNCHARACTERIZED NUCLEAR HORMONE RECEPTOR-RELATED"/>
    <property type="match status" value="1"/>
</dbReference>
<dbReference type="SUPFAM" id="SSF56112">
    <property type="entry name" value="Protein kinase-like (PK-like)"/>
    <property type="match status" value="1"/>
</dbReference>
<sequence length="351" mass="38746">MPNPAPLKLDEALSPAWLSWALSQANGPVDVTGVEVLEELGPSATKVRFKVTYGANRPEGLPDQYCLKGVFKPELLGEYLKQGTQVNEIGFFRDCAPVMSLNTPRCLYAGLDEETLAGIIIMEDLIPAGGHFLTAMSAYTADQAAGSVDQIARLHGASWGDAKLAPFPWAKPRMAQLASLPWLEAGKLTDLLKGSRGDALPDAYRDGARVLASMKALAERDEKYERCLVHGDAHAGNVFEQDGKIGLIDWQVLQRANWSLDFAYHVGAALDVEDRRKNEQDLLRFYLDRVKQYGGNPPAWDEAWALYRQSVSYGFFMWTITLRVEPQIIERFCTRLGTAVVDGGGWDLLGV</sequence>
<keyword evidence="3" id="KW-1185">Reference proteome</keyword>
<gene>
    <name evidence="2" type="ORF">EOD43_21190</name>
</gene>
<dbReference type="InterPro" id="IPR052961">
    <property type="entry name" value="Oxido-Kinase-like_Enzymes"/>
</dbReference>
<protein>
    <submittedName>
        <fullName evidence="2">DUF1679 domain-containing protein</fullName>
    </submittedName>
</protein>